<feature type="region of interest" description="Disordered" evidence="1">
    <location>
        <begin position="323"/>
        <end position="351"/>
    </location>
</feature>
<dbReference type="InterPro" id="IPR051100">
    <property type="entry name" value="DnaJ_subfamily_B/C"/>
</dbReference>
<organism evidence="3 4">
    <name type="scientific">Kluyveromyces marxianus</name>
    <name type="common">Yeast</name>
    <name type="synonym">Candida kefyr</name>
    <dbReference type="NCBI Taxonomy" id="4911"/>
    <lineage>
        <taxon>Eukaryota</taxon>
        <taxon>Fungi</taxon>
        <taxon>Dikarya</taxon>
        <taxon>Ascomycota</taxon>
        <taxon>Saccharomycotina</taxon>
        <taxon>Saccharomycetes</taxon>
        <taxon>Saccharomycetales</taxon>
        <taxon>Saccharomycetaceae</taxon>
        <taxon>Kluyveromyces</taxon>
    </lineage>
</organism>
<dbReference type="SMART" id="SM00271">
    <property type="entry name" value="DnaJ"/>
    <property type="match status" value="1"/>
</dbReference>
<dbReference type="PANTHER" id="PTHR43908:SF3">
    <property type="entry name" value="AT29763P-RELATED"/>
    <property type="match status" value="1"/>
</dbReference>
<dbReference type="PANTHER" id="PTHR43908">
    <property type="entry name" value="AT29763P-RELATED"/>
    <property type="match status" value="1"/>
</dbReference>
<dbReference type="PRINTS" id="PR00625">
    <property type="entry name" value="JDOMAIN"/>
</dbReference>
<dbReference type="InterPro" id="IPR036869">
    <property type="entry name" value="J_dom_sf"/>
</dbReference>
<gene>
    <name evidence="3" type="primary">JJJ2</name>
    <name evidence="3" type="ORF">FIM1_3341</name>
</gene>
<dbReference type="CDD" id="cd06257">
    <property type="entry name" value="DnaJ"/>
    <property type="match status" value="1"/>
</dbReference>
<reference evidence="3 4" key="1">
    <citation type="submission" date="2016-03" db="EMBL/GenBank/DDBJ databases">
        <title>How can Kluyveromyces marxianus grow so fast - potential evolutionary course in Saccharomyces Complex revealed by comparative genomics.</title>
        <authorList>
            <person name="Mo W."/>
            <person name="Lu W."/>
            <person name="Yang X."/>
            <person name="Qi J."/>
            <person name="Lv H."/>
        </authorList>
    </citation>
    <scope>NUCLEOTIDE SEQUENCE [LARGE SCALE GENOMIC DNA]</scope>
    <source>
        <strain evidence="3 4">FIM1</strain>
    </source>
</reference>
<keyword evidence="4" id="KW-1185">Reference proteome</keyword>
<feature type="region of interest" description="Disordered" evidence="1">
    <location>
        <begin position="89"/>
        <end position="268"/>
    </location>
</feature>
<evidence type="ECO:0000313" key="3">
    <source>
        <dbReference type="EMBL" id="QGN16624.1"/>
    </source>
</evidence>
<feature type="compositionally biased region" description="Polar residues" evidence="1">
    <location>
        <begin position="413"/>
        <end position="432"/>
    </location>
</feature>
<evidence type="ECO:0000313" key="4">
    <source>
        <dbReference type="Proteomes" id="UP000422736"/>
    </source>
</evidence>
<feature type="compositionally biased region" description="Basic and acidic residues" evidence="1">
    <location>
        <begin position="165"/>
        <end position="187"/>
    </location>
</feature>
<evidence type="ECO:0000256" key="1">
    <source>
        <dbReference type="SAM" id="MobiDB-lite"/>
    </source>
</evidence>
<name>A0ABX6EW93_KLUMA</name>
<evidence type="ECO:0000259" key="2">
    <source>
        <dbReference type="PROSITE" id="PS50076"/>
    </source>
</evidence>
<dbReference type="Pfam" id="PF00226">
    <property type="entry name" value="DnaJ"/>
    <property type="match status" value="1"/>
</dbReference>
<feature type="compositionally biased region" description="Low complexity" evidence="1">
    <location>
        <begin position="212"/>
        <end position="231"/>
    </location>
</feature>
<dbReference type="SUPFAM" id="SSF46565">
    <property type="entry name" value="Chaperone J-domain"/>
    <property type="match status" value="1"/>
</dbReference>
<feature type="region of interest" description="Disordered" evidence="1">
    <location>
        <begin position="413"/>
        <end position="444"/>
    </location>
</feature>
<feature type="compositionally biased region" description="Polar residues" evidence="1">
    <location>
        <begin position="151"/>
        <end position="161"/>
    </location>
</feature>
<dbReference type="PROSITE" id="PS50076">
    <property type="entry name" value="DNAJ_2"/>
    <property type="match status" value="1"/>
</dbReference>
<dbReference type="Proteomes" id="UP000422736">
    <property type="component" value="Chromosome 5"/>
</dbReference>
<proteinExistence type="predicted"/>
<reference evidence="3 4" key="2">
    <citation type="submission" date="2019-11" db="EMBL/GenBank/DDBJ databases">
        <authorList>
            <person name="Lu H."/>
        </authorList>
    </citation>
    <scope>NUCLEOTIDE SEQUENCE [LARGE SCALE GENOMIC DNA]</scope>
    <source>
        <strain evidence="3 4">FIM1</strain>
    </source>
</reference>
<dbReference type="Gene3D" id="1.10.287.110">
    <property type="entry name" value="DnaJ domain"/>
    <property type="match status" value="1"/>
</dbReference>
<dbReference type="EMBL" id="CP015058">
    <property type="protein sequence ID" value="QGN16624.1"/>
    <property type="molecule type" value="Genomic_DNA"/>
</dbReference>
<protein>
    <submittedName>
        <fullName evidence="3">J protein JJJ2</fullName>
    </submittedName>
</protein>
<feature type="compositionally biased region" description="Basic and acidic residues" evidence="1">
    <location>
        <begin position="196"/>
        <end position="211"/>
    </location>
</feature>
<sequence>MGSENGFQLDETTLYSILGLKYGATDVQVRKAYMKLARQLHPDKSKSEEAGELFKKVAHAHFILTDKKEKMKYDSKLLAKGLYDYTPRTTTNSTQFSETKKPFQPVNKNGDIGSVKQKTRKSRPYEEQPYGFGVDSNRGPSKNIPLFKTFNAKSYQNSKKATTPPREEQSSEQNKRHTSTSHERPTNKLDALGKTYSKEKNSSETGLKSDSRTPSSGSDTSTTSASTAGSTEESEAYVQNKMPRKDQNSGAKIRFNGPKAPDSPFQDPARRHFARTKYVSGLQGRRSLSPVKNTPNSSTETLNNVKNIFNSMSDRLRHTLFGENDEGYEDSKESKWKNSRSENDEASGRLFKKSKLPERKIFTDEEIYEYMKQQNESDNYDDPDRQDFNSSIHLNTEHLDDKNELNTQDFRQASVTDTKIDQAHTTTEMNTQKQKDEEDEDEDDVIKLKELEQTLPNSKEPFDMRNVGDTLDNYKVKRMKVPTYGKRVSSTTSTSASHAEENLQEAVNIPLPRVYKPESIPLENYKIDTSIANIVLPEIPNLLCNVLDRSQVLECQQKTIEFTQQTNETKHKLLQILSQRFTADEMLHEKLYRIENVNNLVAAKRYDMELLAKLNELQNRQRIVAENHANLMNTVYASGLFESSKGVKQ</sequence>
<dbReference type="InterPro" id="IPR001623">
    <property type="entry name" value="DnaJ_domain"/>
</dbReference>
<feature type="compositionally biased region" description="Basic and acidic residues" evidence="1">
    <location>
        <begin position="329"/>
        <end position="347"/>
    </location>
</feature>
<feature type="domain" description="J" evidence="2">
    <location>
        <begin position="13"/>
        <end position="77"/>
    </location>
</feature>
<accession>A0ABX6EW93</accession>